<dbReference type="EMBL" id="VWXL01000077">
    <property type="protein sequence ID" value="MVB11901.1"/>
    <property type="molecule type" value="Genomic_DNA"/>
</dbReference>
<dbReference type="InterPro" id="IPR050272">
    <property type="entry name" value="Isochorismatase-like_hydrls"/>
</dbReference>
<name>A0A6N8I1A8_9FIRM</name>
<dbReference type="PANTHER" id="PTHR43540">
    <property type="entry name" value="PEROXYUREIDOACRYLATE/UREIDOACRYLATE AMIDOHYDROLASE-RELATED"/>
    <property type="match status" value="1"/>
</dbReference>
<evidence type="ECO:0000313" key="4">
    <source>
        <dbReference type="EMBL" id="MVB11901.1"/>
    </source>
</evidence>
<dbReference type="PANTHER" id="PTHR43540:SF6">
    <property type="entry name" value="ISOCHORISMATASE-LIKE DOMAIN-CONTAINING PROTEIN"/>
    <property type="match status" value="1"/>
</dbReference>
<keyword evidence="5" id="KW-1185">Reference proteome</keyword>
<dbReference type="Pfam" id="PF00857">
    <property type="entry name" value="Isochorismatase"/>
    <property type="match status" value="1"/>
</dbReference>
<keyword evidence="2" id="KW-0378">Hydrolase</keyword>
<reference evidence="4 5" key="1">
    <citation type="submission" date="2019-09" db="EMBL/GenBank/DDBJ databases">
        <title>Genome sequence of Clostridium sp. EA1.</title>
        <authorList>
            <person name="Poehlein A."/>
            <person name="Bengelsdorf F.R."/>
            <person name="Daniel R."/>
        </authorList>
    </citation>
    <scope>NUCLEOTIDE SEQUENCE [LARGE SCALE GENOMIC DNA]</scope>
    <source>
        <strain evidence="4 5">EA1</strain>
    </source>
</reference>
<organism evidence="4 5">
    <name type="scientific">Caproicibacter fermentans</name>
    <dbReference type="NCBI Taxonomy" id="2576756"/>
    <lineage>
        <taxon>Bacteria</taxon>
        <taxon>Bacillati</taxon>
        <taxon>Bacillota</taxon>
        <taxon>Clostridia</taxon>
        <taxon>Eubacteriales</taxon>
        <taxon>Acutalibacteraceae</taxon>
        <taxon>Caproicibacter</taxon>
    </lineage>
</organism>
<dbReference type="InterPro" id="IPR036380">
    <property type="entry name" value="Isochorismatase-like_sf"/>
</dbReference>
<dbReference type="Proteomes" id="UP000469440">
    <property type="component" value="Unassembled WGS sequence"/>
</dbReference>
<comment type="similarity">
    <text evidence="1">Belongs to the isochorismatase family.</text>
</comment>
<sequence length="175" mass="19215">MKKILVVVDFQKDFVIGSLGFPNAVSLENKILEKIQEYRAVGGEVVFTFDTHGEDYLKTQEGRNLPVPHCLKNTEGWKLYGKVAEARGSSDKCFEKRTFGSLELAEYLSQNAYDRVELVGLVSNICVISNAVLAKAALPEAEIIVDAQCTACADEAMNQKALDVMRGLQIGIVNA</sequence>
<dbReference type="SUPFAM" id="SSF52499">
    <property type="entry name" value="Isochorismatase-like hydrolases"/>
    <property type="match status" value="1"/>
</dbReference>
<gene>
    <name evidence="4" type="ORF">CAFE_26300</name>
</gene>
<evidence type="ECO:0000259" key="3">
    <source>
        <dbReference type="Pfam" id="PF00857"/>
    </source>
</evidence>
<dbReference type="AlphaFoldDB" id="A0A6N8I1A8"/>
<dbReference type="InterPro" id="IPR000868">
    <property type="entry name" value="Isochorismatase-like_dom"/>
</dbReference>
<proteinExistence type="inferred from homology"/>
<dbReference type="CDD" id="cd00431">
    <property type="entry name" value="cysteine_hydrolases"/>
    <property type="match status" value="1"/>
</dbReference>
<dbReference type="RefSeq" id="WP_066650529.1">
    <property type="nucleotide sequence ID" value="NZ_VWXL01000077.1"/>
</dbReference>
<accession>A0A6N8I1A8</accession>
<evidence type="ECO:0000256" key="2">
    <source>
        <dbReference type="ARBA" id="ARBA00022801"/>
    </source>
</evidence>
<dbReference type="GO" id="GO:0016787">
    <property type="term" value="F:hydrolase activity"/>
    <property type="evidence" value="ECO:0007669"/>
    <property type="project" value="UniProtKB-KW"/>
</dbReference>
<comment type="caution">
    <text evidence="4">The sequence shown here is derived from an EMBL/GenBank/DDBJ whole genome shotgun (WGS) entry which is preliminary data.</text>
</comment>
<feature type="domain" description="Isochorismatase-like" evidence="3">
    <location>
        <begin position="4"/>
        <end position="166"/>
    </location>
</feature>
<protein>
    <submittedName>
        <fullName evidence="4">Isochorismatase family protein</fullName>
    </submittedName>
</protein>
<dbReference type="Gene3D" id="3.40.50.850">
    <property type="entry name" value="Isochorismatase-like"/>
    <property type="match status" value="1"/>
</dbReference>
<evidence type="ECO:0000256" key="1">
    <source>
        <dbReference type="ARBA" id="ARBA00006336"/>
    </source>
</evidence>
<dbReference type="OrthoDB" id="9796485at2"/>
<evidence type="ECO:0000313" key="5">
    <source>
        <dbReference type="Proteomes" id="UP000469440"/>
    </source>
</evidence>